<name>A0A560ERN9_9PROT</name>
<dbReference type="OrthoDB" id="6193797at2"/>
<dbReference type="Pfam" id="PF13432">
    <property type="entry name" value="TPR_16"/>
    <property type="match status" value="4"/>
</dbReference>
<feature type="compositionally biased region" description="Basic and acidic residues" evidence="2">
    <location>
        <begin position="148"/>
        <end position="158"/>
    </location>
</feature>
<dbReference type="InterPro" id="IPR037919">
    <property type="entry name" value="OGT"/>
</dbReference>
<evidence type="ECO:0000313" key="4">
    <source>
        <dbReference type="Proteomes" id="UP000319859"/>
    </source>
</evidence>
<feature type="repeat" description="TPR" evidence="1">
    <location>
        <begin position="110"/>
        <end position="143"/>
    </location>
</feature>
<feature type="repeat" description="TPR" evidence="1">
    <location>
        <begin position="400"/>
        <end position="433"/>
    </location>
</feature>
<dbReference type="SMART" id="SM00028">
    <property type="entry name" value="TPR"/>
    <property type="match status" value="11"/>
</dbReference>
<dbReference type="PANTHER" id="PTHR44366">
    <property type="entry name" value="UDP-N-ACETYLGLUCOSAMINE--PEPTIDE N-ACETYLGLUCOSAMINYLTRANSFERASE 110 KDA SUBUNIT"/>
    <property type="match status" value="1"/>
</dbReference>
<dbReference type="Gene3D" id="1.25.40.10">
    <property type="entry name" value="Tetratricopeptide repeat domain"/>
    <property type="match status" value="6"/>
</dbReference>
<feature type="region of interest" description="Disordered" evidence="2">
    <location>
        <begin position="130"/>
        <end position="158"/>
    </location>
</feature>
<dbReference type="InterPro" id="IPR019734">
    <property type="entry name" value="TPR_rpt"/>
</dbReference>
<feature type="repeat" description="TPR" evidence="1">
    <location>
        <begin position="76"/>
        <end position="109"/>
    </location>
</feature>
<reference evidence="3 4" key="1">
    <citation type="submission" date="2019-06" db="EMBL/GenBank/DDBJ databases">
        <title>Genomic Encyclopedia of Type Strains, Phase IV (KMG-V): Genome sequencing to study the core and pangenomes of soil and plant-associated prokaryotes.</title>
        <authorList>
            <person name="Whitman W."/>
        </authorList>
    </citation>
    <scope>NUCLEOTIDE SEQUENCE [LARGE SCALE GENOMIC DNA]</scope>
    <source>
        <strain evidence="3 4">BR 11880</strain>
    </source>
</reference>
<dbReference type="Pfam" id="PF13374">
    <property type="entry name" value="TPR_10"/>
    <property type="match status" value="1"/>
</dbReference>
<dbReference type="PANTHER" id="PTHR44366:SF1">
    <property type="entry name" value="UDP-N-ACETYLGLUCOSAMINE--PEPTIDE N-ACETYLGLUCOSAMINYLTRANSFERASE 110 KDA SUBUNIT"/>
    <property type="match status" value="1"/>
</dbReference>
<feature type="repeat" description="TPR" evidence="1">
    <location>
        <begin position="196"/>
        <end position="229"/>
    </location>
</feature>
<dbReference type="SUPFAM" id="SSF48452">
    <property type="entry name" value="TPR-like"/>
    <property type="match status" value="2"/>
</dbReference>
<dbReference type="Gene3D" id="3.40.50.2000">
    <property type="entry name" value="Glycogen Phosphorylase B"/>
    <property type="match status" value="1"/>
</dbReference>
<protein>
    <submittedName>
        <fullName evidence="3">Flp pilus assembly protein TadD</fullName>
    </submittedName>
</protein>
<dbReference type="Proteomes" id="UP000319859">
    <property type="component" value="Unassembled WGS sequence"/>
</dbReference>
<dbReference type="Pfam" id="PF13414">
    <property type="entry name" value="TPR_11"/>
    <property type="match status" value="1"/>
</dbReference>
<evidence type="ECO:0000256" key="2">
    <source>
        <dbReference type="SAM" id="MobiDB-lite"/>
    </source>
</evidence>
<evidence type="ECO:0000313" key="3">
    <source>
        <dbReference type="EMBL" id="TWB11915.1"/>
    </source>
</evidence>
<dbReference type="PROSITE" id="PS50005">
    <property type="entry name" value="TPR"/>
    <property type="match status" value="7"/>
</dbReference>
<dbReference type="GO" id="GO:0097363">
    <property type="term" value="F:protein O-acetylglucosaminyltransferase activity"/>
    <property type="evidence" value="ECO:0007669"/>
    <property type="project" value="TreeGrafter"/>
</dbReference>
<feature type="repeat" description="TPR" evidence="1">
    <location>
        <begin position="42"/>
        <end position="75"/>
    </location>
</feature>
<sequence>MGRFERNGADVSDDGRKLMLDGQWAEAAAHYNAIVTAAPDDAAAWTHLGVALLQLGYAEPAVDAFRRALAVRADFMPALANLGVALHRQGQLVEAIEVYCAAVAAQPDNAQLLVNLGNALADAGRQDEAMAAHRRAAELRPVPPPAEEEPRPPETDGRRDQAIELNTIGNAHLAAGRAQAALDAYAQALALSPDYADAQGNLGNALRGLGHLGDAITAYRRAVELAPEDAGHWCNLGIALQADGALAEAADMARRALALRPDLALAHTCLGVALRDMKELDAAIDSLRQAVALDPGQSDAIHALSGCLVERQRWEEVEALGRNALARDPQSIDARVCLAVALQGQNRLEEALDMARQALVLQPDSELALGVMAAALHGLDRSGEALAAAARGLAVAPRNADMHNTLGIVLLDAGRVTEAQASLRRAIALKPNFVTAHVNLGMACLQMGQLEEGWAEYEWRLRDGHETRLWDVMPERAWRLGQDLTGRTLTLHTEQGMGDLIQFSRYADRRWWGGPGRSGPPARIILRTPRSLADLVASVPGVDALLVDDEVPTTCDVHAPLLSLPYLLGTTLATVPAVVPYMTPPAAALARWRAGFAAEDAGIRVPGLRVGLVWAGNPGHRGDRHRSIHQLAALDPLWAVPSVRWYSLQVGPRAADLGQMPAGRITDLSTRLSDYGETAAAIANLDLVIAVDTSVAHLAGALGKPVWLLISNRPDWRWMRDRTDSPWYPTARLFRQTRMNDWSGPMAAMAAALAGLAAGHSVPAAQDGAFRRLFGF</sequence>
<proteinExistence type="predicted"/>
<evidence type="ECO:0000256" key="1">
    <source>
        <dbReference type="PROSITE-ProRule" id="PRU00339"/>
    </source>
</evidence>
<accession>A0A560ERN9</accession>
<dbReference type="InterPro" id="IPR011990">
    <property type="entry name" value="TPR-like_helical_dom_sf"/>
</dbReference>
<feature type="repeat" description="TPR" evidence="1">
    <location>
        <begin position="264"/>
        <end position="297"/>
    </location>
</feature>
<dbReference type="AlphaFoldDB" id="A0A560ERN9"/>
<dbReference type="SUPFAM" id="SSF53756">
    <property type="entry name" value="UDP-Glycosyltransferase/glycogen phosphorylase"/>
    <property type="match status" value="1"/>
</dbReference>
<comment type="caution">
    <text evidence="3">The sequence shown here is derived from an EMBL/GenBank/DDBJ whole genome shotgun (WGS) entry which is preliminary data.</text>
</comment>
<organism evidence="3 4">
    <name type="scientific">Nitrospirillum amazonense</name>
    <dbReference type="NCBI Taxonomy" id="28077"/>
    <lineage>
        <taxon>Bacteria</taxon>
        <taxon>Pseudomonadati</taxon>
        <taxon>Pseudomonadota</taxon>
        <taxon>Alphaproteobacteria</taxon>
        <taxon>Rhodospirillales</taxon>
        <taxon>Azospirillaceae</taxon>
        <taxon>Nitrospirillum</taxon>
    </lineage>
</organism>
<dbReference type="EMBL" id="VITN01000027">
    <property type="protein sequence ID" value="TWB11915.1"/>
    <property type="molecule type" value="Genomic_DNA"/>
</dbReference>
<feature type="repeat" description="TPR" evidence="1">
    <location>
        <begin position="162"/>
        <end position="195"/>
    </location>
</feature>
<keyword evidence="1" id="KW-0802">TPR repeat</keyword>
<gene>
    <name evidence="3" type="ORF">FBZ89_12749</name>
</gene>
<dbReference type="GO" id="GO:0006493">
    <property type="term" value="P:protein O-linked glycosylation"/>
    <property type="evidence" value="ECO:0007669"/>
    <property type="project" value="InterPro"/>
</dbReference>